<dbReference type="PRINTS" id="PR00458">
    <property type="entry name" value="PEROXIDASE"/>
</dbReference>
<gene>
    <name evidence="14" type="ORF">BU16DRAFT_441478</name>
</gene>
<dbReference type="EMBL" id="MU004187">
    <property type="protein sequence ID" value="KAF2496869.1"/>
    <property type="molecule type" value="Genomic_DNA"/>
</dbReference>
<keyword evidence="9 12" id="KW-0106">Calcium</keyword>
<feature type="binding site" evidence="9">
    <location>
        <position position="48"/>
    </location>
    <ligand>
        <name>Ca(2+)</name>
        <dbReference type="ChEBI" id="CHEBI:29108"/>
        <label>1</label>
    </ligand>
</feature>
<dbReference type="SUPFAM" id="SSF48113">
    <property type="entry name" value="Heme-dependent peroxidases"/>
    <property type="match status" value="1"/>
</dbReference>
<dbReference type="EC" id="1.11.1.-" evidence="12"/>
<evidence type="ECO:0000256" key="4">
    <source>
        <dbReference type="ARBA" id="ARBA00022723"/>
    </source>
</evidence>
<reference evidence="14" key="1">
    <citation type="journal article" date="2020" name="Stud. Mycol.">
        <title>101 Dothideomycetes genomes: a test case for predicting lifestyles and emergence of pathogens.</title>
        <authorList>
            <person name="Haridas S."/>
            <person name="Albert R."/>
            <person name="Binder M."/>
            <person name="Bloem J."/>
            <person name="Labutti K."/>
            <person name="Salamov A."/>
            <person name="Andreopoulos B."/>
            <person name="Baker S."/>
            <person name="Barry K."/>
            <person name="Bills G."/>
            <person name="Bluhm B."/>
            <person name="Cannon C."/>
            <person name="Castanera R."/>
            <person name="Culley D."/>
            <person name="Daum C."/>
            <person name="Ezra D."/>
            <person name="Gonzalez J."/>
            <person name="Henrissat B."/>
            <person name="Kuo A."/>
            <person name="Liang C."/>
            <person name="Lipzen A."/>
            <person name="Lutzoni F."/>
            <person name="Magnuson J."/>
            <person name="Mondo S."/>
            <person name="Nolan M."/>
            <person name="Ohm R."/>
            <person name="Pangilinan J."/>
            <person name="Park H.-J."/>
            <person name="Ramirez L."/>
            <person name="Alfaro M."/>
            <person name="Sun H."/>
            <person name="Tritt A."/>
            <person name="Yoshinaga Y."/>
            <person name="Zwiers L.-H."/>
            <person name="Turgeon B."/>
            <person name="Goodwin S."/>
            <person name="Spatafora J."/>
            <person name="Crous P."/>
            <person name="Grigoriev I."/>
        </authorList>
    </citation>
    <scope>NUCLEOTIDE SEQUENCE</scope>
    <source>
        <strain evidence="14">CBS 269.34</strain>
    </source>
</reference>
<feature type="binding site" evidence="9">
    <location>
        <position position="173"/>
    </location>
    <ligand>
        <name>Ca(2+)</name>
        <dbReference type="ChEBI" id="CHEBI:29108"/>
        <label>2</label>
    </ligand>
</feature>
<keyword evidence="4 9" id="KW-0479">Metal-binding</keyword>
<dbReference type="InterPro" id="IPR002016">
    <property type="entry name" value="Haem_peroxidase"/>
</dbReference>
<feature type="binding site" evidence="9">
    <location>
        <position position="180"/>
    </location>
    <ligand>
        <name>Ca(2+)</name>
        <dbReference type="ChEBI" id="CHEBI:29108"/>
        <label>2</label>
    </ligand>
</feature>
<feature type="non-terminal residue" evidence="14">
    <location>
        <position position="255"/>
    </location>
</feature>
<dbReference type="PROSITE" id="PS50873">
    <property type="entry name" value="PEROXIDASE_4"/>
    <property type="match status" value="1"/>
</dbReference>
<feature type="active site" description="Proton acceptor" evidence="8">
    <location>
        <position position="40"/>
    </location>
</feature>
<keyword evidence="11" id="KW-1015">Disulfide bond</keyword>
<dbReference type="GO" id="GO:0020037">
    <property type="term" value="F:heme binding"/>
    <property type="evidence" value="ECO:0007669"/>
    <property type="project" value="UniProtKB-UniRule"/>
</dbReference>
<dbReference type="GO" id="GO:0004601">
    <property type="term" value="F:peroxidase activity"/>
    <property type="evidence" value="ECO:0007669"/>
    <property type="project" value="UniProtKB-KW"/>
</dbReference>
<evidence type="ECO:0000313" key="15">
    <source>
        <dbReference type="Proteomes" id="UP000799750"/>
    </source>
</evidence>
<comment type="similarity">
    <text evidence="1 12">Belongs to the peroxidase family. Ligninase subfamily.</text>
</comment>
<dbReference type="GO" id="GO:0000302">
    <property type="term" value="P:response to reactive oxygen species"/>
    <property type="evidence" value="ECO:0007669"/>
    <property type="project" value="TreeGrafter"/>
</dbReference>
<dbReference type="Pfam" id="PF00141">
    <property type="entry name" value="peroxidase"/>
    <property type="match status" value="1"/>
</dbReference>
<name>A0A6A6QXD2_9PEZI</name>
<dbReference type="Proteomes" id="UP000799750">
    <property type="component" value="Unassembled WGS sequence"/>
</dbReference>
<comment type="cofactor">
    <cofactor evidence="9 12">
        <name>Ca(2+)</name>
        <dbReference type="ChEBI" id="CHEBI:29108"/>
    </cofactor>
    <text evidence="9 12">Binds 2 calcium ions per subunit.</text>
</comment>
<feature type="disulfide bond" evidence="11">
    <location>
        <begin position="27"/>
        <end position="100"/>
    </location>
</feature>
<dbReference type="InterPro" id="IPR044831">
    <property type="entry name" value="Ccp1-like"/>
</dbReference>
<evidence type="ECO:0000256" key="8">
    <source>
        <dbReference type="PIRSR" id="PIRSR601621-1"/>
    </source>
</evidence>
<evidence type="ECO:0000256" key="11">
    <source>
        <dbReference type="PIRSR" id="PIRSR601621-4"/>
    </source>
</evidence>
<accession>A0A6A6QXD2</accession>
<feature type="binding site" evidence="9">
    <location>
        <position position="175"/>
    </location>
    <ligand>
        <name>Ca(2+)</name>
        <dbReference type="ChEBI" id="CHEBI:29108"/>
        <label>2</label>
    </ligand>
</feature>
<dbReference type="InterPro" id="IPR010255">
    <property type="entry name" value="Haem_peroxidase_sf"/>
</dbReference>
<keyword evidence="15" id="KW-1185">Reference proteome</keyword>
<feature type="binding site" description="axial binding residue" evidence="9">
    <location>
        <position position="155"/>
    </location>
    <ligand>
        <name>heme b</name>
        <dbReference type="ChEBI" id="CHEBI:60344"/>
    </ligand>
    <ligandPart>
        <name>Fe</name>
        <dbReference type="ChEBI" id="CHEBI:18248"/>
    </ligandPart>
</feature>
<comment type="cofactor">
    <cofactor evidence="9">
        <name>heme b</name>
        <dbReference type="ChEBI" id="CHEBI:60344"/>
    </cofactor>
    <text evidence="9">Binds 1 heme b (iron(II)-protoporphyrin IX) group per subunit.</text>
</comment>
<dbReference type="PRINTS" id="PR00462">
    <property type="entry name" value="LIGNINASE"/>
</dbReference>
<feature type="binding site" evidence="9">
    <location>
        <position position="156"/>
    </location>
    <ligand>
        <name>Ca(2+)</name>
        <dbReference type="ChEBI" id="CHEBI:29108"/>
        <label>2</label>
    </ligand>
</feature>
<evidence type="ECO:0000259" key="13">
    <source>
        <dbReference type="PROSITE" id="PS50873"/>
    </source>
</evidence>
<proteinExistence type="inferred from homology"/>
<evidence type="ECO:0000256" key="1">
    <source>
        <dbReference type="ARBA" id="ARBA00006089"/>
    </source>
</evidence>
<feature type="binding site" evidence="9">
    <location>
        <position position="50"/>
    </location>
    <ligand>
        <name>Ca(2+)</name>
        <dbReference type="ChEBI" id="CHEBI:29108"/>
        <label>1</label>
    </ligand>
</feature>
<evidence type="ECO:0000256" key="6">
    <source>
        <dbReference type="ARBA" id="ARBA00023004"/>
    </source>
</evidence>
<evidence type="ECO:0000313" key="14">
    <source>
        <dbReference type="EMBL" id="KAF2496869.1"/>
    </source>
</evidence>
<evidence type="ECO:0000256" key="3">
    <source>
        <dbReference type="ARBA" id="ARBA00022617"/>
    </source>
</evidence>
<dbReference type="GO" id="GO:0046872">
    <property type="term" value="F:metal ion binding"/>
    <property type="evidence" value="ECO:0007669"/>
    <property type="project" value="UniProtKB-UniRule"/>
</dbReference>
<feature type="domain" description="Plant heme peroxidase family profile" evidence="13">
    <location>
        <begin position="31"/>
        <end position="254"/>
    </location>
</feature>
<evidence type="ECO:0000256" key="2">
    <source>
        <dbReference type="ARBA" id="ARBA00022559"/>
    </source>
</evidence>
<evidence type="ECO:0000256" key="9">
    <source>
        <dbReference type="PIRSR" id="PIRSR601621-2"/>
    </source>
</evidence>
<dbReference type="Gene3D" id="1.10.520.10">
    <property type="match status" value="1"/>
</dbReference>
<dbReference type="PROSITE" id="PS00436">
    <property type="entry name" value="PEROXIDASE_2"/>
    <property type="match status" value="1"/>
</dbReference>
<feature type="non-terminal residue" evidence="14">
    <location>
        <position position="1"/>
    </location>
</feature>
<dbReference type="InterPro" id="IPR001621">
    <property type="entry name" value="Ligninase"/>
</dbReference>
<dbReference type="GO" id="GO:0034599">
    <property type="term" value="P:cellular response to oxidative stress"/>
    <property type="evidence" value="ECO:0007669"/>
    <property type="project" value="InterPro"/>
</dbReference>
<feature type="site" description="Transition state stabilizer" evidence="10">
    <location>
        <position position="36"/>
    </location>
</feature>
<dbReference type="PANTHER" id="PTHR31356">
    <property type="entry name" value="THYLAKOID LUMENAL 29 KDA PROTEIN, CHLOROPLASTIC-RELATED"/>
    <property type="match status" value="1"/>
</dbReference>
<evidence type="ECO:0000256" key="12">
    <source>
        <dbReference type="RuleBase" id="RU363051"/>
    </source>
</evidence>
<feature type="binding site" evidence="9">
    <location>
        <position position="41"/>
    </location>
    <ligand>
        <name>Ca(2+)</name>
        <dbReference type="ChEBI" id="CHEBI:29108"/>
        <label>1</label>
    </ligand>
</feature>
<dbReference type="GO" id="GO:0042744">
    <property type="term" value="P:hydrogen peroxide catabolic process"/>
    <property type="evidence" value="ECO:0007669"/>
    <property type="project" value="TreeGrafter"/>
</dbReference>
<keyword evidence="2 12" id="KW-0575">Peroxidase</keyword>
<feature type="binding site" evidence="9">
    <location>
        <position position="52"/>
    </location>
    <ligand>
        <name>Ca(2+)</name>
        <dbReference type="ChEBI" id="CHEBI:29108"/>
        <label>1</label>
    </ligand>
</feature>
<keyword evidence="3 9" id="KW-0349">Heme</keyword>
<organism evidence="14 15">
    <name type="scientific">Lophium mytilinum</name>
    <dbReference type="NCBI Taxonomy" id="390894"/>
    <lineage>
        <taxon>Eukaryota</taxon>
        <taxon>Fungi</taxon>
        <taxon>Dikarya</taxon>
        <taxon>Ascomycota</taxon>
        <taxon>Pezizomycotina</taxon>
        <taxon>Dothideomycetes</taxon>
        <taxon>Pleosporomycetidae</taxon>
        <taxon>Mytilinidiales</taxon>
        <taxon>Mytilinidiaceae</taxon>
        <taxon>Lophium</taxon>
    </lineage>
</organism>
<dbReference type="AlphaFoldDB" id="A0A6A6QXD2"/>
<dbReference type="OrthoDB" id="2113341at2759"/>
<evidence type="ECO:0000256" key="7">
    <source>
        <dbReference type="ARBA" id="ARBA00023180"/>
    </source>
</evidence>
<keyword evidence="5 12" id="KW-0560">Oxidoreductase</keyword>
<evidence type="ECO:0000256" key="5">
    <source>
        <dbReference type="ARBA" id="ARBA00023002"/>
    </source>
</evidence>
<dbReference type="Gene3D" id="1.10.420.10">
    <property type="entry name" value="Peroxidase, domain 2"/>
    <property type="match status" value="1"/>
</dbReference>
<sequence length="255" mass="26648">QTACPAVWKNISSELSTMFAGTLALSCTDDALAAIRAGFHDCFPGDGGCDGSLILANEYSRTENNGLADISQKLAALASKYGVGTADMISFAASHAIVTCPLGPITQTFIGRTDSTTAAPEGALPDHTESAEAILAKFTAKGFSALDLVALLGAHSTAKQFFVDPARAGASFDATPGQWDVTYYGQVVTDTAEFQLDSDKRISEDAGMAPFFDLFTVDQVGWTVAFTPAWEKLQLLGVEGGSSNPDLIDCTSALP</sequence>
<keyword evidence="6 9" id="KW-0408">Iron</keyword>
<evidence type="ECO:0000256" key="10">
    <source>
        <dbReference type="PIRSR" id="PIRSR601621-3"/>
    </source>
</evidence>
<protein>
    <recommendedName>
        <fullName evidence="12">Peroxidase</fullName>
        <ecNumber evidence="12">1.11.1.-</ecNumber>
    </recommendedName>
</protein>
<keyword evidence="7" id="KW-0325">Glycoprotein</keyword>
<dbReference type="InterPro" id="IPR019794">
    <property type="entry name" value="Peroxidases_AS"/>
</dbReference>
<dbReference type="PANTHER" id="PTHR31356:SF66">
    <property type="entry name" value="CATALASE-PEROXIDASE"/>
    <property type="match status" value="1"/>
</dbReference>